<feature type="transmembrane region" description="Helical" evidence="1">
    <location>
        <begin position="17"/>
        <end position="35"/>
    </location>
</feature>
<dbReference type="InterPro" id="IPR050623">
    <property type="entry name" value="Glucan_succinyl_AcylTrfase"/>
</dbReference>
<evidence type="ECO:0000313" key="4">
    <source>
        <dbReference type="Proteomes" id="UP001320715"/>
    </source>
</evidence>
<feature type="transmembrane region" description="Helical" evidence="1">
    <location>
        <begin position="176"/>
        <end position="199"/>
    </location>
</feature>
<gene>
    <name evidence="3" type="ORF">GTW23_16870</name>
</gene>
<dbReference type="InterPro" id="IPR002656">
    <property type="entry name" value="Acyl_transf_3_dom"/>
</dbReference>
<feature type="transmembrane region" description="Helical" evidence="1">
    <location>
        <begin position="337"/>
        <end position="357"/>
    </location>
</feature>
<dbReference type="EMBL" id="JAAAML010000003">
    <property type="protein sequence ID" value="MCO6409858.1"/>
    <property type="molecule type" value="Genomic_DNA"/>
</dbReference>
<dbReference type="PANTHER" id="PTHR36927">
    <property type="entry name" value="BLR4337 PROTEIN"/>
    <property type="match status" value="1"/>
</dbReference>
<keyword evidence="1" id="KW-0812">Transmembrane</keyword>
<feature type="transmembrane region" description="Helical" evidence="1">
    <location>
        <begin position="211"/>
        <end position="234"/>
    </location>
</feature>
<feature type="transmembrane region" description="Helical" evidence="1">
    <location>
        <begin position="274"/>
        <end position="292"/>
    </location>
</feature>
<evidence type="ECO:0000313" key="3">
    <source>
        <dbReference type="EMBL" id="MCO6409858.1"/>
    </source>
</evidence>
<comment type="caution">
    <text evidence="3">The sequence shown here is derived from an EMBL/GenBank/DDBJ whole genome shotgun (WGS) entry which is preliminary data.</text>
</comment>
<feature type="transmembrane region" description="Helical" evidence="1">
    <location>
        <begin position="96"/>
        <end position="121"/>
    </location>
</feature>
<keyword evidence="1" id="KW-1133">Transmembrane helix</keyword>
<proteinExistence type="predicted"/>
<feature type="transmembrane region" description="Helical" evidence="1">
    <location>
        <begin position="241"/>
        <end position="262"/>
    </location>
</feature>
<accession>A0ABT1CUL7</accession>
<feature type="transmembrane region" description="Helical" evidence="1">
    <location>
        <begin position="141"/>
        <end position="164"/>
    </location>
</feature>
<feature type="domain" description="Acyltransferase 3" evidence="2">
    <location>
        <begin position="12"/>
        <end position="354"/>
    </location>
</feature>
<organism evidence="3 4">
    <name type="scientific">Hoeflea alexandrii</name>
    <dbReference type="NCBI Taxonomy" id="288436"/>
    <lineage>
        <taxon>Bacteria</taxon>
        <taxon>Pseudomonadati</taxon>
        <taxon>Pseudomonadota</taxon>
        <taxon>Alphaproteobacteria</taxon>
        <taxon>Hyphomicrobiales</taxon>
        <taxon>Rhizobiaceae</taxon>
        <taxon>Hoeflea</taxon>
    </lineage>
</organism>
<protein>
    <submittedName>
        <fullName evidence="3">Acyltransferase family protein</fullName>
    </submittedName>
</protein>
<sequence>METGNRQRLHHWDFSRALYLVLGIPFHAAVIYSLSHEWSVASPEKSQLLTWLADFLHSFRMPGFFLLAGLFSMMLLDRQGAWPWLKSRLTRLGLPLLFATLLIVPFQISVQQVALVIKGTVPAADLPGMIAAQLSHFGEPWIAHLWFLWVLIAYCVGLAMLQVLSRGTLRARLEGFVAWVGDNRILSLAAFAAICELVARAQEIVVAASPYYGNALINYNLYVVYFGFGALVYSSRKLNDLLLRPGSVAALTGVALVIFAQVPHADLIEHTLKVMAAILGALLIVGYISNLAHRHFNRPDARVRKLVDASFTIYLFHHPVIYVLATLFLLVDLPPVLEFAIIAISAGLISYAIHLAVSRSAIAMLMFNGARRKKAQASAPAYANAAQLRAIPTERSYPLRG</sequence>
<keyword evidence="4" id="KW-1185">Reference proteome</keyword>
<reference evidence="3 4" key="1">
    <citation type="submission" date="2020-01" db="EMBL/GenBank/DDBJ databases">
        <title>Genomes of bacteria type strains.</title>
        <authorList>
            <person name="Chen J."/>
            <person name="Zhu S."/>
            <person name="Yang J."/>
        </authorList>
    </citation>
    <scope>NUCLEOTIDE SEQUENCE [LARGE SCALE GENOMIC DNA]</scope>
    <source>
        <strain evidence="3 4">DSM 16655</strain>
    </source>
</reference>
<dbReference type="RefSeq" id="WP_252916641.1">
    <property type="nucleotide sequence ID" value="NZ_JAAAML010000003.1"/>
</dbReference>
<feature type="transmembrane region" description="Helical" evidence="1">
    <location>
        <begin position="55"/>
        <end position="76"/>
    </location>
</feature>
<dbReference type="Pfam" id="PF01757">
    <property type="entry name" value="Acyl_transf_3"/>
    <property type="match status" value="1"/>
</dbReference>
<evidence type="ECO:0000256" key="1">
    <source>
        <dbReference type="SAM" id="Phobius"/>
    </source>
</evidence>
<dbReference type="Proteomes" id="UP001320715">
    <property type="component" value="Unassembled WGS sequence"/>
</dbReference>
<name>A0ABT1CUL7_9HYPH</name>
<dbReference type="GO" id="GO:0016746">
    <property type="term" value="F:acyltransferase activity"/>
    <property type="evidence" value="ECO:0007669"/>
    <property type="project" value="UniProtKB-KW"/>
</dbReference>
<keyword evidence="3" id="KW-0012">Acyltransferase</keyword>
<keyword evidence="1" id="KW-0472">Membrane</keyword>
<dbReference type="PANTHER" id="PTHR36927:SF1">
    <property type="entry name" value="MDO-LIKE PROTEIN"/>
    <property type="match status" value="1"/>
</dbReference>
<keyword evidence="3" id="KW-0808">Transferase</keyword>
<evidence type="ECO:0000259" key="2">
    <source>
        <dbReference type="Pfam" id="PF01757"/>
    </source>
</evidence>
<feature type="transmembrane region" description="Helical" evidence="1">
    <location>
        <begin position="313"/>
        <end position="331"/>
    </location>
</feature>